<name>B8CK90_SHEPW</name>
<dbReference type="Pfam" id="PF02424">
    <property type="entry name" value="ApbE"/>
    <property type="match status" value="1"/>
</dbReference>
<keyword evidence="4 11" id="KW-0285">Flavoprotein</keyword>
<evidence type="ECO:0000256" key="8">
    <source>
        <dbReference type="ARBA" id="ARBA00022842"/>
    </source>
</evidence>
<dbReference type="EC" id="2.7.1.180" evidence="2 11"/>
<evidence type="ECO:0000313" key="14">
    <source>
        <dbReference type="Proteomes" id="UP000000753"/>
    </source>
</evidence>
<dbReference type="GO" id="GO:0016740">
    <property type="term" value="F:transferase activity"/>
    <property type="evidence" value="ECO:0007669"/>
    <property type="project" value="UniProtKB-UniRule"/>
</dbReference>
<evidence type="ECO:0000256" key="11">
    <source>
        <dbReference type="PIRNR" id="PIRNR006268"/>
    </source>
</evidence>
<organism evidence="13 14">
    <name type="scientific">Shewanella piezotolerans (strain WP3 / JCM 13877)</name>
    <dbReference type="NCBI Taxonomy" id="225849"/>
    <lineage>
        <taxon>Bacteria</taxon>
        <taxon>Pseudomonadati</taxon>
        <taxon>Pseudomonadota</taxon>
        <taxon>Gammaproteobacteria</taxon>
        <taxon>Alteromonadales</taxon>
        <taxon>Shewanellaceae</taxon>
        <taxon>Shewanella</taxon>
    </lineage>
</organism>
<dbReference type="AlphaFoldDB" id="B8CK90"/>
<accession>B8CK90</accession>
<dbReference type="HOGENOM" id="CLU_044403_0_0_6"/>
<proteinExistence type="inferred from homology"/>
<evidence type="ECO:0000256" key="9">
    <source>
        <dbReference type="ARBA" id="ARBA00031306"/>
    </source>
</evidence>
<evidence type="ECO:0000256" key="3">
    <source>
        <dbReference type="ARBA" id="ARBA00016337"/>
    </source>
</evidence>
<evidence type="ECO:0000313" key="13">
    <source>
        <dbReference type="EMBL" id="ACJ27929.1"/>
    </source>
</evidence>
<comment type="catalytic activity">
    <reaction evidence="10 11">
        <text>L-threonyl-[protein] + FAD = FMN-L-threonyl-[protein] + AMP + H(+)</text>
        <dbReference type="Rhea" id="RHEA:36847"/>
        <dbReference type="Rhea" id="RHEA-COMP:11060"/>
        <dbReference type="Rhea" id="RHEA-COMP:11061"/>
        <dbReference type="ChEBI" id="CHEBI:15378"/>
        <dbReference type="ChEBI" id="CHEBI:30013"/>
        <dbReference type="ChEBI" id="CHEBI:57692"/>
        <dbReference type="ChEBI" id="CHEBI:74257"/>
        <dbReference type="ChEBI" id="CHEBI:456215"/>
        <dbReference type="EC" id="2.7.1.180"/>
    </reaction>
</comment>
<feature type="binding site" evidence="12">
    <location>
        <position position="238"/>
    </location>
    <ligand>
        <name>Mg(2+)</name>
        <dbReference type="ChEBI" id="CHEBI:18420"/>
    </ligand>
</feature>
<dbReference type="PANTHER" id="PTHR30040">
    <property type="entry name" value="THIAMINE BIOSYNTHESIS LIPOPROTEIN APBE"/>
    <property type="match status" value="1"/>
</dbReference>
<dbReference type="GO" id="GO:0046872">
    <property type="term" value="F:metal ion binding"/>
    <property type="evidence" value="ECO:0007669"/>
    <property type="project" value="UniProtKB-UniRule"/>
</dbReference>
<evidence type="ECO:0000256" key="6">
    <source>
        <dbReference type="ARBA" id="ARBA00022723"/>
    </source>
</evidence>
<sequence>MNELSVKIDSRLEEINKSMSTWDSSSELSIINNSEQLKNINLSSELGEVVAQAIVLNKSTEGALDITVAPLIQLWGFGVSGKIEKAPSDSEIAAVRALTGADKIAIENGKLQRSNKQVTLDLSAIAKGYAVDAIATLLEKNDIDNYLVDIGGELKLKGTKKNNRPWAVGIDKPFAYSTGQIAVISPKNMAVATSGDYRKYFESNGKHYSHIINPLSGRPVQHTVVSATVISETCMKSDGLATAFMILPISKSLEIANNNNLSIMIIEDKFGKLTTHYSNNFKQYLN</sequence>
<evidence type="ECO:0000256" key="10">
    <source>
        <dbReference type="ARBA" id="ARBA00048540"/>
    </source>
</evidence>
<dbReference type="PIRSF" id="PIRSF006268">
    <property type="entry name" value="ApbE"/>
    <property type="match status" value="1"/>
</dbReference>
<dbReference type="KEGG" id="swp:swp_1132"/>
<dbReference type="InterPro" id="IPR024932">
    <property type="entry name" value="ApbE"/>
</dbReference>
<reference evidence="13 14" key="1">
    <citation type="journal article" date="2008" name="PLoS ONE">
        <title>Environmental adaptation: genomic analysis of the piezotolerant and psychrotolerant deep-sea iron reducing bacterium Shewanella piezotolerans WP3.</title>
        <authorList>
            <person name="Wang F."/>
            <person name="Wang J."/>
            <person name="Jian H."/>
            <person name="Zhang B."/>
            <person name="Li S."/>
            <person name="Wang F."/>
            <person name="Zeng X."/>
            <person name="Gao L."/>
            <person name="Bartlett D.H."/>
            <person name="Yu J."/>
            <person name="Hu S."/>
            <person name="Xiao X."/>
        </authorList>
    </citation>
    <scope>NUCLEOTIDE SEQUENCE [LARGE SCALE GENOMIC DNA]</scope>
    <source>
        <strain evidence="14">WP3 / JCM 13877</strain>
    </source>
</reference>
<dbReference type="Gene3D" id="3.10.520.10">
    <property type="entry name" value="ApbE-like domains"/>
    <property type="match status" value="1"/>
</dbReference>
<evidence type="ECO:0000256" key="5">
    <source>
        <dbReference type="ARBA" id="ARBA00022679"/>
    </source>
</evidence>
<dbReference type="Proteomes" id="UP000000753">
    <property type="component" value="Chromosome"/>
</dbReference>
<keyword evidence="7 11" id="KW-0274">FAD</keyword>
<keyword evidence="5 11" id="KW-0808">Transferase</keyword>
<dbReference type="PANTHER" id="PTHR30040:SF2">
    <property type="entry name" value="FAD:PROTEIN FMN TRANSFERASE"/>
    <property type="match status" value="1"/>
</dbReference>
<feature type="binding site" evidence="12">
    <location>
        <position position="242"/>
    </location>
    <ligand>
        <name>Mg(2+)</name>
        <dbReference type="ChEBI" id="CHEBI:18420"/>
    </ligand>
</feature>
<evidence type="ECO:0000256" key="12">
    <source>
        <dbReference type="PIRSR" id="PIRSR006268-2"/>
    </source>
</evidence>
<evidence type="ECO:0000256" key="7">
    <source>
        <dbReference type="ARBA" id="ARBA00022827"/>
    </source>
</evidence>
<gene>
    <name evidence="13" type="ordered locus">swp_1132</name>
</gene>
<keyword evidence="8 11" id="KW-0460">Magnesium</keyword>
<dbReference type="EMBL" id="CP000472">
    <property type="protein sequence ID" value="ACJ27929.1"/>
    <property type="molecule type" value="Genomic_DNA"/>
</dbReference>
<keyword evidence="14" id="KW-1185">Reference proteome</keyword>
<dbReference type="STRING" id="225849.swp_1132"/>
<comment type="similarity">
    <text evidence="1 11">Belongs to the ApbE family.</text>
</comment>
<keyword evidence="6 11" id="KW-0479">Metal-binding</keyword>
<feature type="binding site" evidence="12">
    <location>
        <position position="124"/>
    </location>
    <ligand>
        <name>Mg(2+)</name>
        <dbReference type="ChEBI" id="CHEBI:18420"/>
    </ligand>
</feature>
<dbReference type="InterPro" id="IPR003374">
    <property type="entry name" value="ApbE-like_sf"/>
</dbReference>
<evidence type="ECO:0000256" key="2">
    <source>
        <dbReference type="ARBA" id="ARBA00011955"/>
    </source>
</evidence>
<evidence type="ECO:0000256" key="1">
    <source>
        <dbReference type="ARBA" id="ARBA00008282"/>
    </source>
</evidence>
<dbReference type="eggNOG" id="COG1477">
    <property type="taxonomic scope" value="Bacteria"/>
</dbReference>
<comment type="cofactor">
    <cofactor evidence="12">
        <name>Mg(2+)</name>
        <dbReference type="ChEBI" id="CHEBI:18420"/>
    </cofactor>
    <cofactor evidence="12">
        <name>Mn(2+)</name>
        <dbReference type="ChEBI" id="CHEBI:29035"/>
    </cofactor>
    <text evidence="12">Magnesium. Can also use manganese.</text>
</comment>
<evidence type="ECO:0000256" key="4">
    <source>
        <dbReference type="ARBA" id="ARBA00022630"/>
    </source>
</evidence>
<dbReference type="SUPFAM" id="SSF143631">
    <property type="entry name" value="ApbE-like"/>
    <property type="match status" value="1"/>
</dbReference>
<protein>
    <recommendedName>
        <fullName evidence="3 11">FAD:protein FMN transferase</fullName>
        <ecNumber evidence="2 11">2.7.1.180</ecNumber>
    </recommendedName>
    <alternativeName>
        <fullName evidence="9 11">Flavin transferase</fullName>
    </alternativeName>
</protein>